<evidence type="ECO:0000313" key="3">
    <source>
        <dbReference type="Proteomes" id="UP000270471"/>
    </source>
</evidence>
<keyword evidence="1" id="KW-0732">Signal</keyword>
<reference evidence="2 3" key="1">
    <citation type="submission" date="2017-11" db="EMBL/GenBank/DDBJ databases">
        <title>Draft genome of actinobacteria isolated from guarana (Paullinia cupana (Mart.) Ducke.</title>
        <authorList>
            <person name="Siqueira K.A."/>
            <person name="Liotti R.G."/>
            <person name="Mendes T.A.O."/>
            <person name="Soares M.A."/>
        </authorList>
    </citation>
    <scope>NUCLEOTIDE SEQUENCE [LARGE SCALE GENOMIC DNA]</scope>
    <source>
        <strain evidence="2 3">193</strain>
    </source>
</reference>
<dbReference type="RefSeq" id="WP_121891276.1">
    <property type="nucleotide sequence ID" value="NZ_PENI01000013.1"/>
</dbReference>
<dbReference type="AlphaFoldDB" id="A0A3M0I7L6"/>
<feature type="signal peptide" evidence="1">
    <location>
        <begin position="1"/>
        <end position="22"/>
    </location>
</feature>
<dbReference type="EMBL" id="PENI01000013">
    <property type="protein sequence ID" value="RMB84050.1"/>
    <property type="molecule type" value="Genomic_DNA"/>
</dbReference>
<name>A0A3M0I7L6_9ACTN</name>
<evidence type="ECO:0008006" key="4">
    <source>
        <dbReference type="Google" id="ProtNLM"/>
    </source>
</evidence>
<organism evidence="2 3">
    <name type="scientific">Streptomyces shenzhenensis</name>
    <dbReference type="NCBI Taxonomy" id="943815"/>
    <lineage>
        <taxon>Bacteria</taxon>
        <taxon>Bacillati</taxon>
        <taxon>Actinomycetota</taxon>
        <taxon>Actinomycetes</taxon>
        <taxon>Kitasatosporales</taxon>
        <taxon>Streptomycetaceae</taxon>
        <taxon>Streptomyces</taxon>
    </lineage>
</organism>
<gene>
    <name evidence="2" type="ORF">CTZ28_21330</name>
</gene>
<proteinExistence type="predicted"/>
<protein>
    <recommendedName>
        <fullName evidence="4">Tat pathway signal protein</fullName>
    </recommendedName>
</protein>
<dbReference type="Proteomes" id="UP000270471">
    <property type="component" value="Unassembled WGS sequence"/>
</dbReference>
<accession>A0A3M0I7L6</accession>
<evidence type="ECO:0000256" key="1">
    <source>
        <dbReference type="SAM" id="SignalP"/>
    </source>
</evidence>
<sequence length="261" mass="28232">MERRAFAAALSAAAASPLLMGAASGRPGQPVKPQADAHLQREMMRVLAAVLQDRDTARTVVPWIFDIGFDWAPAAAPTDRLDFIVAYSFGNRPPADGGDPTKVLAEPGPMNEQLADVVAEIRAVRTLPVYAQWEIAHFLTAKHGLDQVTAIEPVIAADGTITYLSTDGVAAQVAELRKAAPGGIGTAGVVGWRDHIKRCVLTTEGRGMSAFAPEGFTMPDTYDPESGQPWTRRRDLYLVHDMVAQWTMKRTQLIAELYPNG</sequence>
<comment type="caution">
    <text evidence="2">The sequence shown here is derived from an EMBL/GenBank/DDBJ whole genome shotgun (WGS) entry which is preliminary data.</text>
</comment>
<dbReference type="OrthoDB" id="3869642at2"/>
<evidence type="ECO:0000313" key="2">
    <source>
        <dbReference type="EMBL" id="RMB84050.1"/>
    </source>
</evidence>
<keyword evidence="3" id="KW-1185">Reference proteome</keyword>
<feature type="chain" id="PRO_5038354559" description="Tat pathway signal protein" evidence="1">
    <location>
        <begin position="23"/>
        <end position="261"/>
    </location>
</feature>